<evidence type="ECO:0000313" key="8">
    <source>
        <dbReference type="Proteomes" id="UP000826271"/>
    </source>
</evidence>
<dbReference type="PANTHER" id="PTHR46084">
    <property type="entry name" value="PROTEIN MALE DISCOVERER 2"/>
    <property type="match status" value="1"/>
</dbReference>
<evidence type="ECO:0000313" key="7">
    <source>
        <dbReference type="EMBL" id="KAG8381191.1"/>
    </source>
</evidence>
<comment type="subcellular location">
    <subcellularLocation>
        <location evidence="5">Endomembrane system</location>
        <topology evidence="5">Single-pass type I membrane protein</topology>
    </subcellularLocation>
</comment>
<dbReference type="InterPro" id="IPR000719">
    <property type="entry name" value="Prot_kinase_dom"/>
</dbReference>
<dbReference type="PANTHER" id="PTHR46084:SF4">
    <property type="entry name" value="PROTEIN KINASE DOMAIN-CONTAINING PROTEIN"/>
    <property type="match status" value="1"/>
</dbReference>
<dbReference type="FunFam" id="3.30.200.20:FF:000489">
    <property type="entry name" value="Inactive receptor-like serine/threonine-protein kinase"/>
    <property type="match status" value="1"/>
</dbReference>
<keyword evidence="8" id="KW-1185">Reference proteome</keyword>
<keyword evidence="4" id="KW-0472">Membrane</keyword>
<dbReference type="GO" id="GO:0004672">
    <property type="term" value="F:protein kinase activity"/>
    <property type="evidence" value="ECO:0007669"/>
    <property type="project" value="InterPro"/>
</dbReference>
<dbReference type="InterPro" id="IPR011009">
    <property type="entry name" value="Kinase-like_dom_sf"/>
</dbReference>
<dbReference type="EMBL" id="WHWC01000006">
    <property type="protein sequence ID" value="KAG8381191.1"/>
    <property type="molecule type" value="Genomic_DNA"/>
</dbReference>
<dbReference type="Pfam" id="PF07714">
    <property type="entry name" value="PK_Tyr_Ser-Thr"/>
    <property type="match status" value="2"/>
</dbReference>
<keyword evidence="2" id="KW-0732">Signal</keyword>
<evidence type="ECO:0000259" key="6">
    <source>
        <dbReference type="PROSITE" id="PS50011"/>
    </source>
</evidence>
<name>A0AAV6XDL2_9LAMI</name>
<dbReference type="GO" id="GO:0005524">
    <property type="term" value="F:ATP binding"/>
    <property type="evidence" value="ECO:0007669"/>
    <property type="project" value="InterPro"/>
</dbReference>
<dbReference type="Proteomes" id="UP000826271">
    <property type="component" value="Unassembled WGS sequence"/>
</dbReference>
<feature type="domain" description="Protein kinase" evidence="6">
    <location>
        <begin position="140"/>
        <end position="388"/>
    </location>
</feature>
<dbReference type="Gene3D" id="1.10.510.10">
    <property type="entry name" value="Transferase(Phosphotransferase) domain 1"/>
    <property type="match status" value="2"/>
</dbReference>
<evidence type="ECO:0000256" key="4">
    <source>
        <dbReference type="ARBA" id="ARBA00023136"/>
    </source>
</evidence>
<accession>A0AAV6XDL2</accession>
<keyword evidence="1" id="KW-0812">Transmembrane</keyword>
<dbReference type="GO" id="GO:0012505">
    <property type="term" value="C:endomembrane system"/>
    <property type="evidence" value="ECO:0007669"/>
    <property type="project" value="UniProtKB-SubCell"/>
</dbReference>
<evidence type="ECO:0000256" key="5">
    <source>
        <dbReference type="ARBA" id="ARBA00046288"/>
    </source>
</evidence>
<proteinExistence type="predicted"/>
<dbReference type="PROSITE" id="PS50011">
    <property type="entry name" value="PROTEIN_KINASE_DOM"/>
    <property type="match status" value="1"/>
</dbReference>
<dbReference type="SUPFAM" id="SSF56112">
    <property type="entry name" value="Protein kinase-like (PK-like)"/>
    <property type="match status" value="1"/>
</dbReference>
<sequence length="405" mass="46038">MSRNYDNWERLVAAVLRREQFRELCRSDSLDSSLSSFSSDFASASLSRRTSFDISINHQTEQIPHPTPPRNPYISGGGVVTGAELEFVAPEKVLAWSQRALLFATPAKLRARSQKRKLLNILVTGVPKLKRDELEIACEDFTNIIIGSSSTCLLFKGTLSSGVEIVVAYVPVASSKHWSNSLEAQFRKKIVTLSNVNHKNFVNMLGYCVEENPFTRMMVFEYAPNGTLFECLHIKEGEYLNWEMRLRIAMGIAYCLEHMHQLRPAIAHRNLNSSAVYLTEDYAAKLSDFFYWDEVTTAKMEANPQSNVYSFGIILFEMITGSIPYSDNWLSDYPRGVQSLREMIDPTLETYHEDQLEQIGSVIKYCSNPNWIKRPTMREVCALLREITKIEPDGAIPDFSLLGKT</sequence>
<reference evidence="7" key="1">
    <citation type="submission" date="2019-10" db="EMBL/GenBank/DDBJ databases">
        <authorList>
            <person name="Zhang R."/>
            <person name="Pan Y."/>
            <person name="Wang J."/>
            <person name="Ma R."/>
            <person name="Yu S."/>
        </authorList>
    </citation>
    <scope>NUCLEOTIDE SEQUENCE</scope>
    <source>
        <strain evidence="7">LA-IB0</strain>
        <tissue evidence="7">Leaf</tissue>
    </source>
</reference>
<evidence type="ECO:0000256" key="1">
    <source>
        <dbReference type="ARBA" id="ARBA00022692"/>
    </source>
</evidence>
<gene>
    <name evidence="7" type="ORF">BUALT_Bualt06G0096600</name>
</gene>
<dbReference type="AlphaFoldDB" id="A0AAV6XDL2"/>
<comment type="caution">
    <text evidence="7">The sequence shown here is derived from an EMBL/GenBank/DDBJ whole genome shotgun (WGS) entry which is preliminary data.</text>
</comment>
<organism evidence="7 8">
    <name type="scientific">Buddleja alternifolia</name>
    <dbReference type="NCBI Taxonomy" id="168488"/>
    <lineage>
        <taxon>Eukaryota</taxon>
        <taxon>Viridiplantae</taxon>
        <taxon>Streptophyta</taxon>
        <taxon>Embryophyta</taxon>
        <taxon>Tracheophyta</taxon>
        <taxon>Spermatophyta</taxon>
        <taxon>Magnoliopsida</taxon>
        <taxon>eudicotyledons</taxon>
        <taxon>Gunneridae</taxon>
        <taxon>Pentapetalae</taxon>
        <taxon>asterids</taxon>
        <taxon>lamiids</taxon>
        <taxon>Lamiales</taxon>
        <taxon>Scrophulariaceae</taxon>
        <taxon>Buddlejeae</taxon>
        <taxon>Buddleja</taxon>
    </lineage>
</organism>
<keyword evidence="3" id="KW-1133">Transmembrane helix</keyword>
<evidence type="ECO:0000256" key="3">
    <source>
        <dbReference type="ARBA" id="ARBA00022989"/>
    </source>
</evidence>
<evidence type="ECO:0000256" key="2">
    <source>
        <dbReference type="ARBA" id="ARBA00022729"/>
    </source>
</evidence>
<dbReference type="InterPro" id="IPR001245">
    <property type="entry name" value="Ser-Thr/Tyr_kinase_cat_dom"/>
</dbReference>
<dbReference type="Gene3D" id="3.30.200.20">
    <property type="entry name" value="Phosphorylase Kinase, domain 1"/>
    <property type="match status" value="1"/>
</dbReference>
<protein>
    <recommendedName>
        <fullName evidence="6">Protein kinase domain-containing protein</fullName>
    </recommendedName>
</protein>